<evidence type="ECO:0000313" key="2">
    <source>
        <dbReference type="Proteomes" id="UP001501074"/>
    </source>
</evidence>
<comment type="caution">
    <text evidence="1">The sequence shown here is derived from an EMBL/GenBank/DDBJ whole genome shotgun (WGS) entry which is preliminary data.</text>
</comment>
<protein>
    <submittedName>
        <fullName evidence="1">Uncharacterized protein</fullName>
    </submittedName>
</protein>
<accession>A0ABP6Z679</accession>
<name>A0ABP6Z679_9ACTN</name>
<evidence type="ECO:0000313" key="1">
    <source>
        <dbReference type="EMBL" id="GAA3599209.1"/>
    </source>
</evidence>
<dbReference type="Proteomes" id="UP001501074">
    <property type="component" value="Unassembled WGS sequence"/>
</dbReference>
<keyword evidence="2" id="KW-1185">Reference proteome</keyword>
<sequence length="204" mass="22060">MPDRERFLLNVPETWSTTDLSGQEMAAARAQALAETPDPRAKAQVNDFFRTGRELLRSARKHGALFSASTAEMYDDGLFMAYVMVFAVNTPEGLEFTLPVLTQALGTSRRAPSDREVTSVTLPHIGTVARVTGTEETAITADVSTKLLTMHTMLPVPGSPQEYLVVSCASPNLPLKAAVHPLFNAITATFRFVAPDGRPLPATS</sequence>
<organism evidence="1 2">
    <name type="scientific">Kineosporia mesophila</name>
    <dbReference type="NCBI Taxonomy" id="566012"/>
    <lineage>
        <taxon>Bacteria</taxon>
        <taxon>Bacillati</taxon>
        <taxon>Actinomycetota</taxon>
        <taxon>Actinomycetes</taxon>
        <taxon>Kineosporiales</taxon>
        <taxon>Kineosporiaceae</taxon>
        <taxon>Kineosporia</taxon>
    </lineage>
</organism>
<reference evidence="2" key="1">
    <citation type="journal article" date="2019" name="Int. J. Syst. Evol. Microbiol.">
        <title>The Global Catalogue of Microorganisms (GCM) 10K type strain sequencing project: providing services to taxonomists for standard genome sequencing and annotation.</title>
        <authorList>
            <consortium name="The Broad Institute Genomics Platform"/>
            <consortium name="The Broad Institute Genome Sequencing Center for Infectious Disease"/>
            <person name="Wu L."/>
            <person name="Ma J."/>
        </authorList>
    </citation>
    <scope>NUCLEOTIDE SEQUENCE [LARGE SCALE GENOMIC DNA]</scope>
    <source>
        <strain evidence="2">JCM 16902</strain>
    </source>
</reference>
<dbReference type="RefSeq" id="WP_231489166.1">
    <property type="nucleotide sequence ID" value="NZ_BAAAZO010000002.1"/>
</dbReference>
<proteinExistence type="predicted"/>
<dbReference type="EMBL" id="BAAAZO010000002">
    <property type="protein sequence ID" value="GAA3599209.1"/>
    <property type="molecule type" value="Genomic_DNA"/>
</dbReference>
<gene>
    <name evidence="1" type="ORF">GCM10022223_13310</name>
</gene>